<dbReference type="Proteomes" id="UP000285138">
    <property type="component" value="Unassembled WGS sequence"/>
</dbReference>
<dbReference type="EMBL" id="QZAA01000173">
    <property type="protein sequence ID" value="RQD75043.1"/>
    <property type="molecule type" value="Genomic_DNA"/>
</dbReference>
<feature type="domain" description="DNA ligase D polymerase" evidence="1">
    <location>
        <begin position="28"/>
        <end position="283"/>
    </location>
</feature>
<accession>A0A424YCM7</accession>
<reference evidence="2 3" key="1">
    <citation type="submission" date="2018-08" db="EMBL/GenBank/DDBJ databases">
        <title>The metabolism and importance of syntrophic acetate oxidation coupled to methane or sulfide production in haloalkaline environments.</title>
        <authorList>
            <person name="Timmers P.H.A."/>
            <person name="Vavourakis C.D."/>
            <person name="Sorokin D.Y."/>
            <person name="Sinninghe Damste J.S."/>
            <person name="Muyzer G."/>
            <person name="Stams A.J.M."/>
            <person name="Plugge C.M."/>
        </authorList>
    </citation>
    <scope>NUCLEOTIDE SEQUENCE [LARGE SCALE GENOMIC DNA]</scope>
    <source>
        <strain evidence="2">MSAO_Bac1</strain>
    </source>
</reference>
<dbReference type="Pfam" id="PF21686">
    <property type="entry name" value="LigD_Prim-Pol"/>
    <property type="match status" value="1"/>
</dbReference>
<gene>
    <name evidence="2" type="ORF">D5R97_06915</name>
</gene>
<evidence type="ECO:0000313" key="2">
    <source>
        <dbReference type="EMBL" id="RQD75043.1"/>
    </source>
</evidence>
<protein>
    <submittedName>
        <fullName evidence="2">DNA polymerase domain-containing protein</fullName>
    </submittedName>
</protein>
<dbReference type="InterPro" id="IPR052171">
    <property type="entry name" value="NHEJ_LigD"/>
</dbReference>
<dbReference type="AlphaFoldDB" id="A0A424YCM7"/>
<evidence type="ECO:0000313" key="3">
    <source>
        <dbReference type="Proteomes" id="UP000285138"/>
    </source>
</evidence>
<proteinExistence type="predicted"/>
<dbReference type="Gene3D" id="3.90.920.10">
    <property type="entry name" value="DNA primase, PRIM domain"/>
    <property type="match status" value="1"/>
</dbReference>
<dbReference type="NCBIfam" id="TIGR02778">
    <property type="entry name" value="ligD_pol"/>
    <property type="match status" value="1"/>
</dbReference>
<comment type="caution">
    <text evidence="2">The sequence shown here is derived from an EMBL/GenBank/DDBJ whole genome shotgun (WGS) entry which is preliminary data.</text>
</comment>
<name>A0A424YCM7_9FIRM</name>
<dbReference type="PANTHER" id="PTHR42705">
    <property type="entry name" value="BIFUNCTIONAL NON-HOMOLOGOUS END JOINING PROTEIN LIGD"/>
    <property type="match status" value="1"/>
</dbReference>
<organism evidence="2 3">
    <name type="scientific">Candidatus Syntrophonatronum acetioxidans</name>
    <dbReference type="NCBI Taxonomy" id="1795816"/>
    <lineage>
        <taxon>Bacteria</taxon>
        <taxon>Bacillati</taxon>
        <taxon>Bacillota</taxon>
        <taxon>Clostridia</taxon>
        <taxon>Eubacteriales</taxon>
        <taxon>Syntrophomonadaceae</taxon>
        <taxon>Candidatus Syntrophonatronum</taxon>
    </lineage>
</organism>
<sequence>MDNILIVQGQEIPLSNLDKVLWPRDNYTKYDLIKFYLDIGPYILKYLKNRPLVFQRYPGGILEKGFYQKNCPPEAPSWVKTIPVPSPRGKKVTHYILVEDIKTLVWLGNQACIGIHPWLSERDDLKVPDLAVFDLDPMEKVTFSQVVEISLAFGKLLEEEGLKGYPKTSGSRGIQIYVPLQKKYTYQEVRNFTLFFCRQVFNRYPHLTTLERKINKREGKIYLDYLQNARGKTINAPYSLRPLPGGPLSAPLLWEELEEGAVNSSSFFNLKNIWPRLKEKGDIMEPMLEKRQSIDKVLRLLS</sequence>
<dbReference type="InterPro" id="IPR014145">
    <property type="entry name" value="LigD_pol_dom"/>
</dbReference>
<evidence type="ECO:0000259" key="1">
    <source>
        <dbReference type="Pfam" id="PF21686"/>
    </source>
</evidence>
<dbReference type="CDD" id="cd04865">
    <property type="entry name" value="LigD_Pol_like_2"/>
    <property type="match status" value="1"/>
</dbReference>
<dbReference type="PANTHER" id="PTHR42705:SF2">
    <property type="entry name" value="BIFUNCTIONAL NON-HOMOLOGOUS END JOINING PROTEIN LIGD"/>
    <property type="match status" value="1"/>
</dbReference>